<feature type="region of interest" description="Disordered" evidence="1">
    <location>
        <begin position="123"/>
        <end position="242"/>
    </location>
</feature>
<feature type="compositionally biased region" description="Low complexity" evidence="1">
    <location>
        <begin position="214"/>
        <end position="226"/>
    </location>
</feature>
<dbReference type="SMART" id="SM00666">
    <property type="entry name" value="PB1"/>
    <property type="match status" value="1"/>
</dbReference>
<reference evidence="3" key="2">
    <citation type="submission" date="2025-08" db="UniProtKB">
        <authorList>
            <consortium name="Ensembl"/>
        </authorList>
    </citation>
    <scope>IDENTIFICATION</scope>
</reference>
<dbReference type="Proteomes" id="UP000007875">
    <property type="component" value="Unassembled WGS sequence"/>
</dbReference>
<dbReference type="InterPro" id="IPR033512">
    <property type="entry name" value="TFG"/>
</dbReference>
<dbReference type="InterPro" id="IPR034857">
    <property type="entry name" value="PB1_TFG"/>
</dbReference>
<dbReference type="PROSITE" id="PS51745">
    <property type="entry name" value="PB1"/>
    <property type="match status" value="1"/>
</dbReference>
<dbReference type="STRING" id="51511.ENSCSAVP00000000084"/>
<dbReference type="GeneTree" id="ENSGT00510000047809"/>
<dbReference type="SUPFAM" id="SSF54277">
    <property type="entry name" value="CAD &amp; PB1 domains"/>
    <property type="match status" value="1"/>
</dbReference>
<dbReference type="Gene3D" id="3.10.20.90">
    <property type="entry name" value="Phosphatidylinositol 3-kinase Catalytic Subunit, Chain A, domain 1"/>
    <property type="match status" value="1"/>
</dbReference>
<dbReference type="InterPro" id="IPR053793">
    <property type="entry name" value="PB1-like"/>
</dbReference>
<dbReference type="eggNOG" id="ENOG502QR6R">
    <property type="taxonomic scope" value="Eukaryota"/>
</dbReference>
<dbReference type="InParanoid" id="H2Y436"/>
<dbReference type="GO" id="GO:0048208">
    <property type="term" value="P:COPII vesicle coating"/>
    <property type="evidence" value="ECO:0007669"/>
    <property type="project" value="InterPro"/>
</dbReference>
<evidence type="ECO:0000313" key="4">
    <source>
        <dbReference type="Proteomes" id="UP000007875"/>
    </source>
</evidence>
<dbReference type="CDD" id="cd06401">
    <property type="entry name" value="PB1_TFG"/>
    <property type="match status" value="1"/>
</dbReference>
<evidence type="ECO:0000256" key="1">
    <source>
        <dbReference type="SAM" id="MobiDB-lite"/>
    </source>
</evidence>
<dbReference type="HOGENOM" id="CLU_100437_0_0_1"/>
<organism evidence="3 4">
    <name type="scientific">Ciona savignyi</name>
    <name type="common">Pacific transparent sea squirt</name>
    <dbReference type="NCBI Taxonomy" id="51511"/>
    <lineage>
        <taxon>Eukaryota</taxon>
        <taxon>Metazoa</taxon>
        <taxon>Chordata</taxon>
        <taxon>Tunicata</taxon>
        <taxon>Ascidiacea</taxon>
        <taxon>Phlebobranchia</taxon>
        <taxon>Cionidae</taxon>
        <taxon>Ciona</taxon>
    </lineage>
</organism>
<proteinExistence type="predicted"/>
<feature type="compositionally biased region" description="Polar residues" evidence="1">
    <location>
        <begin position="203"/>
        <end position="213"/>
    </location>
</feature>
<dbReference type="PANTHER" id="PTHR15335:SF7">
    <property type="entry name" value="PROTEIN TFG"/>
    <property type="match status" value="1"/>
</dbReference>
<dbReference type="Pfam" id="PF00564">
    <property type="entry name" value="PB1"/>
    <property type="match status" value="1"/>
</dbReference>
<reference evidence="4" key="1">
    <citation type="submission" date="2003-08" db="EMBL/GenBank/DDBJ databases">
        <authorList>
            <person name="Birren B."/>
            <person name="Nusbaum C."/>
            <person name="Abebe A."/>
            <person name="Abouelleil A."/>
            <person name="Adekoya E."/>
            <person name="Ait-zahra M."/>
            <person name="Allen N."/>
            <person name="Allen T."/>
            <person name="An P."/>
            <person name="Anderson M."/>
            <person name="Anderson S."/>
            <person name="Arachchi H."/>
            <person name="Armbruster J."/>
            <person name="Bachantsang P."/>
            <person name="Baldwin J."/>
            <person name="Barry A."/>
            <person name="Bayul T."/>
            <person name="Blitshsteyn B."/>
            <person name="Bloom T."/>
            <person name="Blye J."/>
            <person name="Boguslavskiy L."/>
            <person name="Borowsky M."/>
            <person name="Boukhgalter B."/>
            <person name="Brunache A."/>
            <person name="Butler J."/>
            <person name="Calixte N."/>
            <person name="Calvo S."/>
            <person name="Camarata J."/>
            <person name="Campo K."/>
            <person name="Chang J."/>
            <person name="Cheshatsang Y."/>
            <person name="Citroen M."/>
            <person name="Collymore A."/>
            <person name="Considine T."/>
            <person name="Cook A."/>
            <person name="Cooke P."/>
            <person name="Corum B."/>
            <person name="Cuomo C."/>
            <person name="David R."/>
            <person name="Dawoe T."/>
            <person name="Degray S."/>
            <person name="Dodge S."/>
            <person name="Dooley K."/>
            <person name="Dorje P."/>
            <person name="Dorjee K."/>
            <person name="Dorris L."/>
            <person name="Duffey N."/>
            <person name="Dupes A."/>
            <person name="Elkins T."/>
            <person name="Engels R."/>
            <person name="Erickson J."/>
            <person name="Farina A."/>
            <person name="Faro S."/>
            <person name="Ferreira P."/>
            <person name="Fischer H."/>
            <person name="Fitzgerald M."/>
            <person name="Foley K."/>
            <person name="Gage D."/>
            <person name="Galagan J."/>
            <person name="Gearin G."/>
            <person name="Gnerre S."/>
            <person name="Gnirke A."/>
            <person name="Goyette A."/>
            <person name="Graham J."/>
            <person name="Grandbois E."/>
            <person name="Gyaltsen K."/>
            <person name="Hafez N."/>
            <person name="Hagopian D."/>
            <person name="Hagos B."/>
            <person name="Hall J."/>
            <person name="Hatcher B."/>
            <person name="Heller A."/>
            <person name="Higgins H."/>
            <person name="Honan T."/>
            <person name="Horn A."/>
            <person name="Houde N."/>
            <person name="Hughes L."/>
            <person name="Hulme W."/>
            <person name="Husby E."/>
            <person name="Iliev I."/>
            <person name="Jaffe D."/>
            <person name="Jones C."/>
            <person name="Kamal M."/>
            <person name="Kamat A."/>
            <person name="Kamvysselis M."/>
            <person name="Karlsson E."/>
            <person name="Kells C."/>
            <person name="Kieu A."/>
            <person name="Kisner P."/>
            <person name="Kodira C."/>
            <person name="Kulbokas E."/>
            <person name="Labutti K."/>
            <person name="Lama D."/>
            <person name="Landers T."/>
            <person name="Leger J."/>
            <person name="Levine S."/>
            <person name="Lewis D."/>
            <person name="Lewis T."/>
            <person name="Lindblad-toh K."/>
            <person name="Liu X."/>
            <person name="Lokyitsang T."/>
            <person name="Lokyitsang Y."/>
            <person name="Lucien O."/>
            <person name="Lui A."/>
            <person name="Ma L.J."/>
            <person name="Mabbitt R."/>
            <person name="Macdonald J."/>
            <person name="Maclean C."/>
            <person name="Major J."/>
            <person name="Manning J."/>
            <person name="Marabella R."/>
            <person name="Maru K."/>
            <person name="Matthews C."/>
            <person name="Mauceli E."/>
            <person name="Mccarthy M."/>
            <person name="Mcdonough S."/>
            <person name="Mcghee T."/>
            <person name="Meldrim J."/>
            <person name="Meneus L."/>
            <person name="Mesirov J."/>
            <person name="Mihalev A."/>
            <person name="Mihova T."/>
            <person name="Mikkelsen T."/>
            <person name="Mlenga V."/>
            <person name="Moru K."/>
            <person name="Mozes J."/>
            <person name="Mulrain L."/>
            <person name="Munson G."/>
            <person name="Naylor J."/>
            <person name="Newes C."/>
            <person name="Nguyen C."/>
            <person name="Nguyen N."/>
            <person name="Nguyen T."/>
            <person name="Nicol R."/>
            <person name="Nielsen C."/>
            <person name="Nizzari M."/>
            <person name="Norbu C."/>
            <person name="Norbu N."/>
            <person name="O'donnell P."/>
            <person name="Okoawo O."/>
            <person name="O'leary S."/>
            <person name="Omotosho B."/>
            <person name="O'neill K."/>
            <person name="Osman S."/>
            <person name="Parker S."/>
            <person name="Perrin D."/>
            <person name="Phunkhang P."/>
            <person name="Piqani B."/>
            <person name="Purcell S."/>
            <person name="Rachupka T."/>
            <person name="Ramasamy U."/>
            <person name="Rameau R."/>
            <person name="Ray V."/>
            <person name="Raymond C."/>
            <person name="Retta R."/>
            <person name="Richardson S."/>
            <person name="Rise C."/>
            <person name="Rodriguez J."/>
            <person name="Rogers J."/>
            <person name="Rogov P."/>
            <person name="Rutman M."/>
            <person name="Schupbach R."/>
            <person name="Seaman C."/>
            <person name="Settipalli S."/>
            <person name="Sharpe T."/>
            <person name="Sheridan J."/>
            <person name="Sherpa N."/>
            <person name="Shi J."/>
            <person name="Smirnov S."/>
            <person name="Smith C."/>
            <person name="Sougnez C."/>
            <person name="Spencer B."/>
            <person name="Stalker J."/>
            <person name="Stange-thomann N."/>
            <person name="Stavropoulos S."/>
            <person name="Stetson K."/>
            <person name="Stone C."/>
            <person name="Stone S."/>
            <person name="Stubbs M."/>
            <person name="Talamas J."/>
            <person name="Tchuinga P."/>
            <person name="Tenzing P."/>
            <person name="Tesfaye S."/>
            <person name="Theodore J."/>
            <person name="Thoulutsang Y."/>
            <person name="Topham K."/>
            <person name="Towey S."/>
            <person name="Tsamla T."/>
            <person name="Tsomo N."/>
            <person name="Vallee D."/>
            <person name="Vassiliev H."/>
            <person name="Venkataraman V."/>
            <person name="Vinson J."/>
            <person name="Vo A."/>
            <person name="Wade C."/>
            <person name="Wang S."/>
            <person name="Wangchuk T."/>
            <person name="Wangdi T."/>
            <person name="Whittaker C."/>
            <person name="Wilkinson J."/>
            <person name="Wu Y."/>
            <person name="Wyman D."/>
            <person name="Yadav S."/>
            <person name="Yang S."/>
            <person name="Yang X."/>
            <person name="Yeager S."/>
            <person name="Yee E."/>
            <person name="Young G."/>
            <person name="Zainoun J."/>
            <person name="Zembeck L."/>
            <person name="Zimmer A."/>
            <person name="Zody M."/>
            <person name="Lander E."/>
        </authorList>
    </citation>
    <scope>NUCLEOTIDE SEQUENCE [LARGE SCALE GENOMIC DNA]</scope>
</reference>
<accession>H2Y436</accession>
<name>H2Y436_CIOSA</name>
<evidence type="ECO:0000313" key="3">
    <source>
        <dbReference type="Ensembl" id="ENSCSAVP00000000084.1"/>
    </source>
</evidence>
<keyword evidence="4" id="KW-1185">Reference proteome</keyword>
<reference evidence="3" key="3">
    <citation type="submission" date="2025-09" db="UniProtKB">
        <authorList>
            <consortium name="Ensembl"/>
        </authorList>
    </citation>
    <scope>IDENTIFICATION</scope>
</reference>
<dbReference type="Ensembl" id="ENSCSAVT00000000085.1">
    <property type="protein sequence ID" value="ENSCSAVP00000000084.1"/>
    <property type="gene ID" value="ENSCSAVG00000000035.1"/>
</dbReference>
<sequence length="242" mass="26614">MDLTGKLIIKARLGNDIRRIPIHNEDLTYDELILMMQRVFRGSLDPNEDVAIKYADEDGDLITIFDDSDINFAIQISRILKLTIFTKDQPQSANETLTVGTNVRSELINIRNQLNTLLDGLSGSGDVTMDGPSPMHHSGTEDSVSVKGGRAPLPTVPQNYDTSFDPLTDEKPNNLSAFDNVRQFENRPPSPSGKPQQYPLILRSTTNEPSNDVPTPNAAPRSTTPPTRTPHPDPPTSSVVSI</sequence>
<protein>
    <recommendedName>
        <fullName evidence="2">PB1 domain-containing protein</fullName>
    </recommendedName>
</protein>
<feature type="domain" description="PB1" evidence="2">
    <location>
        <begin position="6"/>
        <end position="87"/>
    </location>
</feature>
<dbReference type="GO" id="GO:0070971">
    <property type="term" value="C:endoplasmic reticulum exit site"/>
    <property type="evidence" value="ECO:0007669"/>
    <property type="project" value="TreeGrafter"/>
</dbReference>
<dbReference type="InterPro" id="IPR000270">
    <property type="entry name" value="PB1_dom"/>
</dbReference>
<evidence type="ECO:0000259" key="2">
    <source>
        <dbReference type="PROSITE" id="PS51745"/>
    </source>
</evidence>
<dbReference type="GO" id="GO:0042802">
    <property type="term" value="F:identical protein binding"/>
    <property type="evidence" value="ECO:0007669"/>
    <property type="project" value="InterPro"/>
</dbReference>
<dbReference type="PANTHER" id="PTHR15335">
    <property type="entry name" value="PROTEIN TFG"/>
    <property type="match status" value="1"/>
</dbReference>
<dbReference type="AlphaFoldDB" id="H2Y436"/>